<comment type="caution">
    <text evidence="2">The sequence shown here is derived from an EMBL/GenBank/DDBJ whole genome shotgun (WGS) entry which is preliminary data.</text>
</comment>
<evidence type="ECO:0000313" key="2">
    <source>
        <dbReference type="EMBL" id="GGN52603.1"/>
    </source>
</evidence>
<protein>
    <submittedName>
        <fullName evidence="2">TIGR02680 family protein</fullName>
    </submittedName>
</protein>
<feature type="coiled-coil region" evidence="1">
    <location>
        <begin position="866"/>
        <end position="947"/>
    </location>
</feature>
<name>A0A918CZX2_9BACI</name>
<feature type="coiled-coil region" evidence="1">
    <location>
        <begin position="554"/>
        <end position="581"/>
    </location>
</feature>
<feature type="coiled-coil region" evidence="1">
    <location>
        <begin position="230"/>
        <end position="406"/>
    </location>
</feature>
<evidence type="ECO:0000256" key="1">
    <source>
        <dbReference type="SAM" id="Coils"/>
    </source>
</evidence>
<dbReference type="Gene3D" id="3.40.50.300">
    <property type="entry name" value="P-loop containing nucleotide triphosphate hydrolases"/>
    <property type="match status" value="2"/>
</dbReference>
<dbReference type="RefSeq" id="WP_188856148.1">
    <property type="nucleotide sequence ID" value="NZ_BMOS01000004.1"/>
</dbReference>
<dbReference type="InterPro" id="IPR013496">
    <property type="entry name" value="CHP02680"/>
</dbReference>
<evidence type="ECO:0000313" key="3">
    <source>
        <dbReference type="Proteomes" id="UP000624041"/>
    </source>
</evidence>
<dbReference type="NCBIfam" id="TIGR02680">
    <property type="entry name" value="TIGR02680 family protein"/>
    <property type="match status" value="1"/>
</dbReference>
<reference evidence="2" key="2">
    <citation type="submission" date="2020-09" db="EMBL/GenBank/DDBJ databases">
        <authorList>
            <person name="Sun Q."/>
            <person name="Ohkuma M."/>
        </authorList>
    </citation>
    <scope>NUCLEOTIDE SEQUENCE</scope>
    <source>
        <strain evidence="2">JCM 17251</strain>
    </source>
</reference>
<dbReference type="Pfam" id="PF13558">
    <property type="entry name" value="SbcC_Walker_B"/>
    <property type="match status" value="1"/>
</dbReference>
<dbReference type="EMBL" id="BMOS01000004">
    <property type="protein sequence ID" value="GGN52603.1"/>
    <property type="molecule type" value="Genomic_DNA"/>
</dbReference>
<feature type="coiled-coil region" evidence="1">
    <location>
        <begin position="740"/>
        <end position="774"/>
    </location>
</feature>
<keyword evidence="1" id="KW-0175">Coiled coil</keyword>
<proteinExistence type="predicted"/>
<organism evidence="2 3">
    <name type="scientific">Oceanobacillus indicireducens</name>
    <dbReference type="NCBI Taxonomy" id="1004261"/>
    <lineage>
        <taxon>Bacteria</taxon>
        <taxon>Bacillati</taxon>
        <taxon>Bacillota</taxon>
        <taxon>Bacilli</taxon>
        <taxon>Bacillales</taxon>
        <taxon>Bacillaceae</taxon>
        <taxon>Oceanobacillus</taxon>
    </lineage>
</organism>
<dbReference type="Proteomes" id="UP000624041">
    <property type="component" value="Unassembled WGS sequence"/>
</dbReference>
<gene>
    <name evidence="2" type="ORF">GCM10007971_08350</name>
</gene>
<feature type="coiled-coil region" evidence="1">
    <location>
        <begin position="443"/>
        <end position="480"/>
    </location>
</feature>
<sequence>MNKWKMNRAGLLNFWYYDEEIFNFSNGKLLLRGSNGSGKSVTMQSFLPVLLDGRTSPDRLDPFGSKARKMEDYLLGEKEIVNRDERTGYLFIEFKREHTEQYLTIGIGLQAKRNKQMKFWGFVINDNRRIAIDFHLYKLERSAGEEHKLPLSRVELENLLQDGGHVVQTKSEYTKLVNKYLFNFETIEAYEDLIKLLIQLRSPKLSKDFKPTVIYEILEAALPPLSDEDLRHLSDTIEQMDQTKQQIEQLDREAAAITSLNNFYQTYNEYILAEQAHEYLQAEKRLAKEQENEQETKLKQEQLINEIEQLEVDRKELELKKSTYMAQEKRLRSHKIWNLEEERAEIENKLTQETAIHRRKTDQLQTRRNREHNLRIDLQKLETTIASQEKDIKDKLTDLVNDAEEAAFTESHHINEQDFKRHGQATFDFSLWKKEAGNHLSNLEWLEEKLREFEALKEKYQEKNKQLADENKKLDDALYQEQEWVRLFEEDKEIKLNEIHTWVNETSWLDIPDEVMQETARALQSLYEDTSYETIKEPFRQATYQYEQSQREKLSELRFMQNQLIEELEAKEAELAEWKSKKDPEPATDPLTKEARQQLTEMGIAYSPLYAAVEFHDDVEASLQKRIEAALIDSGMLNALIVEKNIEIKHDKVLTADPQMMAYTLANYLKPDLDSNSKLPTSLVDDILRSILIDESDETHFSVDEQGNYKIGLLKGHALPVENVRYIGKNARKRYQAEQIERIQEEIYALQNEKQSLDSRIEQIETAIKQASTRLAAFPPDKDLAESFNQIKDVRLTINHHNGQIAILTTAIQTIYADYTTIKRTIDEKTRSYNLEVSLSSFQEAIVVMKRYEKDLSETEKSHIQYINFSLQYQDKQDQLRELTEEILEIQGDINIAEDLIKELEVNLKQIKLELEKHGEMDIRKQINEVQDMLKEIDHALDKTKEKLPVKRTERKQIDEQLTHVRQTVQFWLHLKETWEKSFLSELHREFVLTGNDQPAHEAARKVTNEFGHLLKEKERPKLLEQLTKEYYKQHGDLMEYRLNSFSALYQTPEWMNNETSDEQKLHIDNWKQKMSRQLIELNHLGKQMSPSMLKQQIEMEQARQESFLDDQDRALYEEILFHTVGQKLRARIRRAEQWVKQMKKLMESRDTSSGLSFSIQWKPRTADSETEMDTVDLVHLLRQDAKLLKETDRDKIIMHFRSKIEKAKEVAENENELQTFLQVLKEVLDYRKWFSFVLYFRREGENKRELTNNQFYKFSGGEKAMAMYIPLFTACYSRYLEADPEAPYIISLDEAFAGVDENNIREMFEIVEQLGFDYMMNSQVLWGDYDTISELSIYELLRPKNADFVGVMGYYWDGNKRIELDKIETDEESDMKVTQ</sequence>
<dbReference type="InterPro" id="IPR027417">
    <property type="entry name" value="P-loop_NTPase"/>
</dbReference>
<keyword evidence="3" id="KW-1185">Reference proteome</keyword>
<reference evidence="2" key="1">
    <citation type="journal article" date="2014" name="Int. J. Syst. Evol. Microbiol.">
        <title>Complete genome sequence of Corynebacterium casei LMG S-19264T (=DSM 44701T), isolated from a smear-ripened cheese.</title>
        <authorList>
            <consortium name="US DOE Joint Genome Institute (JGI-PGF)"/>
            <person name="Walter F."/>
            <person name="Albersmeier A."/>
            <person name="Kalinowski J."/>
            <person name="Ruckert C."/>
        </authorList>
    </citation>
    <scope>NUCLEOTIDE SEQUENCE</scope>
    <source>
        <strain evidence="2">JCM 17251</strain>
    </source>
</reference>
<dbReference type="SUPFAM" id="SSF52540">
    <property type="entry name" value="P-loop containing nucleoside triphosphate hydrolases"/>
    <property type="match status" value="1"/>
</dbReference>
<accession>A0A918CZX2</accession>